<dbReference type="PANTHER" id="PTHR10963">
    <property type="entry name" value="GLYCOSYL HYDROLASE-RELATED"/>
    <property type="match status" value="1"/>
</dbReference>
<evidence type="ECO:0000313" key="4">
    <source>
        <dbReference type="EMBL" id="QNH63587.1"/>
    </source>
</evidence>
<name>A0A7G7WB44_9BACT</name>
<dbReference type="PANTHER" id="PTHR10963:SF55">
    <property type="entry name" value="GLYCOSIDE HYDROLASE FAMILY 16 PROTEIN"/>
    <property type="match status" value="1"/>
</dbReference>
<dbReference type="CDD" id="cd08023">
    <property type="entry name" value="GH16_laminarinase_like"/>
    <property type="match status" value="1"/>
</dbReference>
<dbReference type="Pfam" id="PF00722">
    <property type="entry name" value="Glyco_hydro_16"/>
    <property type="match status" value="1"/>
</dbReference>
<keyword evidence="4" id="KW-0378">Hydrolase</keyword>
<gene>
    <name evidence="4" type="ORF">H4317_07275</name>
</gene>
<dbReference type="EMBL" id="CP060202">
    <property type="protein sequence ID" value="QNH63587.1"/>
    <property type="molecule type" value="Genomic_DNA"/>
</dbReference>
<dbReference type="SUPFAM" id="SSF49899">
    <property type="entry name" value="Concanavalin A-like lectins/glucanases"/>
    <property type="match status" value="1"/>
</dbReference>
<dbReference type="AlphaFoldDB" id="A0A7G7WB44"/>
<dbReference type="InterPro" id="IPR013320">
    <property type="entry name" value="ConA-like_dom_sf"/>
</dbReference>
<accession>A0A7G7WB44</accession>
<dbReference type="PROSITE" id="PS51762">
    <property type="entry name" value="GH16_2"/>
    <property type="match status" value="1"/>
</dbReference>
<evidence type="ECO:0000256" key="2">
    <source>
        <dbReference type="SAM" id="MobiDB-lite"/>
    </source>
</evidence>
<feature type="region of interest" description="Disordered" evidence="2">
    <location>
        <begin position="29"/>
        <end position="52"/>
    </location>
</feature>
<comment type="similarity">
    <text evidence="1">Belongs to the glycosyl hydrolase 16 family.</text>
</comment>
<proteinExistence type="inferred from homology"/>
<feature type="domain" description="GH16" evidence="3">
    <location>
        <begin position="30"/>
        <end position="294"/>
    </location>
</feature>
<organism evidence="4 5">
    <name type="scientific">Hymenobacter sediminicola</name>
    <dbReference type="NCBI Taxonomy" id="2761579"/>
    <lineage>
        <taxon>Bacteria</taxon>
        <taxon>Pseudomonadati</taxon>
        <taxon>Bacteroidota</taxon>
        <taxon>Cytophagia</taxon>
        <taxon>Cytophagales</taxon>
        <taxon>Hymenobacteraceae</taxon>
        <taxon>Hymenobacter</taxon>
    </lineage>
</organism>
<dbReference type="GO" id="GO:0004553">
    <property type="term" value="F:hydrolase activity, hydrolyzing O-glycosyl compounds"/>
    <property type="evidence" value="ECO:0007669"/>
    <property type="project" value="InterPro"/>
</dbReference>
<evidence type="ECO:0000256" key="1">
    <source>
        <dbReference type="ARBA" id="ARBA00006865"/>
    </source>
</evidence>
<dbReference type="KEGG" id="hsk:H4317_07275"/>
<reference evidence="4 5" key="1">
    <citation type="submission" date="2020-08" db="EMBL/GenBank/DDBJ databases">
        <title>Hymenobacter sp. S2-20-2 genome sequencing.</title>
        <authorList>
            <person name="Jin L."/>
        </authorList>
    </citation>
    <scope>NUCLEOTIDE SEQUENCE [LARGE SCALE GENOMIC DNA]</scope>
    <source>
        <strain evidence="4 5">S2-20-2</strain>
    </source>
</reference>
<dbReference type="InterPro" id="IPR000757">
    <property type="entry name" value="Beta-glucanase-like"/>
</dbReference>
<dbReference type="GO" id="GO:0005975">
    <property type="term" value="P:carbohydrate metabolic process"/>
    <property type="evidence" value="ECO:0007669"/>
    <property type="project" value="InterPro"/>
</dbReference>
<evidence type="ECO:0000313" key="5">
    <source>
        <dbReference type="Proteomes" id="UP000515489"/>
    </source>
</evidence>
<protein>
    <submittedName>
        <fullName evidence="4">Glycoside hydrolase family 16 protein</fullName>
    </submittedName>
</protein>
<dbReference type="Gene3D" id="2.60.120.200">
    <property type="match status" value="1"/>
</dbReference>
<dbReference type="PROSITE" id="PS51257">
    <property type="entry name" value="PROKAR_LIPOPROTEIN"/>
    <property type="match status" value="1"/>
</dbReference>
<dbReference type="Proteomes" id="UP000515489">
    <property type="component" value="Chromosome"/>
</dbReference>
<evidence type="ECO:0000259" key="3">
    <source>
        <dbReference type="PROSITE" id="PS51762"/>
    </source>
</evidence>
<dbReference type="InterPro" id="IPR050546">
    <property type="entry name" value="Glycosyl_Hydrlase_16"/>
</dbReference>
<keyword evidence="5" id="KW-1185">Reference proteome</keyword>
<sequence>MKSQPVPVRRNALLGAGLMLALSISSCTETKEKNVPTPTPTPTTPVVNEDPRDYGQYTELKWSDEFTNGPLDQSKWAYELGGGGWGNNELQAYTNSGDNVFVSSSGSLVIQARRQQSGNNSYTSGRLVTKGKQNFQYGRIDVRAKVPKGKGVWPAIWMLGADIDQNNWPKCGEIDIMELRGSRPKEFLSTMHYGNTTAEHRYKGITKTLTDDLSDDFHVFSAVRSKDLIRFYLDENPQPYYTFTGADASPYPFNNPFFLILNVAVGGDFDGNPDATTLFPQSMQVDYVRYYQYR</sequence>
<dbReference type="RefSeq" id="WP_185889463.1">
    <property type="nucleotide sequence ID" value="NZ_CP060202.1"/>
</dbReference>